<evidence type="ECO:0000313" key="9">
    <source>
        <dbReference type="Proteomes" id="UP000294902"/>
    </source>
</evidence>
<comment type="function">
    <text evidence="6">Involved in transcription antitermination. Required for transcription of ribosomal RNA (rRNA) genes. Binds specifically to the boxA antiterminator sequence of the ribosomal RNA (rrn) operons.</text>
</comment>
<dbReference type="InterPro" id="IPR006027">
    <property type="entry name" value="NusB_RsmB_TIM44"/>
</dbReference>
<keyword evidence="4 6" id="KW-0805">Transcription regulation</keyword>
<dbReference type="InterPro" id="IPR035926">
    <property type="entry name" value="NusB-like_sf"/>
</dbReference>
<comment type="caution">
    <text evidence="8">The sequence shown here is derived from an EMBL/GenBank/DDBJ whole genome shotgun (WGS) entry which is preliminary data.</text>
</comment>
<keyword evidence="9" id="KW-1185">Reference proteome</keyword>
<dbReference type="PANTHER" id="PTHR11078:SF3">
    <property type="entry name" value="ANTITERMINATION NUSB DOMAIN-CONTAINING PROTEIN"/>
    <property type="match status" value="1"/>
</dbReference>
<comment type="similarity">
    <text evidence="1 6">Belongs to the NusB family.</text>
</comment>
<evidence type="ECO:0000256" key="1">
    <source>
        <dbReference type="ARBA" id="ARBA00005952"/>
    </source>
</evidence>
<evidence type="ECO:0000256" key="4">
    <source>
        <dbReference type="ARBA" id="ARBA00023015"/>
    </source>
</evidence>
<dbReference type="NCBIfam" id="TIGR01951">
    <property type="entry name" value="nusB"/>
    <property type="match status" value="1"/>
</dbReference>
<dbReference type="Pfam" id="PF01029">
    <property type="entry name" value="NusB"/>
    <property type="match status" value="1"/>
</dbReference>
<evidence type="ECO:0000259" key="7">
    <source>
        <dbReference type="Pfam" id="PF01029"/>
    </source>
</evidence>
<proteinExistence type="inferred from homology"/>
<protein>
    <recommendedName>
        <fullName evidence="6">Transcription antitermination protein NusB</fullName>
    </recommendedName>
    <alternativeName>
        <fullName evidence="6">Antitermination factor NusB</fullName>
    </alternativeName>
</protein>
<sequence length="144" mass="16739">MNRRELREHTFMILFRIEFSPRDEFEEQVKMYLEALKTEDEKGLKYIYNQVNGVVTNLVDIDNEIDEKTENWKVSRMAKVDLTILRLAIYEINYDNEIPTNVSINEAVELAKKFGGDQSSSFINGILAKIVNKESANNQDDSIN</sequence>
<evidence type="ECO:0000256" key="5">
    <source>
        <dbReference type="ARBA" id="ARBA00023163"/>
    </source>
</evidence>
<gene>
    <name evidence="6" type="primary">nusB</name>
    <name evidence="8" type="ORF">EDC18_101216</name>
</gene>
<dbReference type="GO" id="GO:0005829">
    <property type="term" value="C:cytosol"/>
    <property type="evidence" value="ECO:0007669"/>
    <property type="project" value="TreeGrafter"/>
</dbReference>
<evidence type="ECO:0000256" key="6">
    <source>
        <dbReference type="HAMAP-Rule" id="MF_00073"/>
    </source>
</evidence>
<evidence type="ECO:0000256" key="2">
    <source>
        <dbReference type="ARBA" id="ARBA00022814"/>
    </source>
</evidence>
<accession>A0A4R3MT81</accession>
<dbReference type="GO" id="GO:0006353">
    <property type="term" value="P:DNA-templated transcription termination"/>
    <property type="evidence" value="ECO:0007669"/>
    <property type="project" value="UniProtKB-UniRule"/>
</dbReference>
<dbReference type="InterPro" id="IPR011605">
    <property type="entry name" value="NusB_fam"/>
</dbReference>
<evidence type="ECO:0000313" key="8">
    <source>
        <dbReference type="EMBL" id="TCT16920.1"/>
    </source>
</evidence>
<dbReference type="EMBL" id="SMAL01000001">
    <property type="protein sequence ID" value="TCT16920.1"/>
    <property type="molecule type" value="Genomic_DNA"/>
</dbReference>
<name>A0A4R3MT81_9FIRM</name>
<dbReference type="GO" id="GO:0031564">
    <property type="term" value="P:transcription antitermination"/>
    <property type="evidence" value="ECO:0007669"/>
    <property type="project" value="UniProtKB-KW"/>
</dbReference>
<dbReference type="Proteomes" id="UP000294902">
    <property type="component" value="Unassembled WGS sequence"/>
</dbReference>
<dbReference type="PANTHER" id="PTHR11078">
    <property type="entry name" value="N UTILIZATION SUBSTANCE PROTEIN B-RELATED"/>
    <property type="match status" value="1"/>
</dbReference>
<organism evidence="8 9">
    <name type="scientific">Natranaerovirga pectinivora</name>
    <dbReference type="NCBI Taxonomy" id="682400"/>
    <lineage>
        <taxon>Bacteria</taxon>
        <taxon>Bacillati</taxon>
        <taxon>Bacillota</taxon>
        <taxon>Clostridia</taxon>
        <taxon>Lachnospirales</taxon>
        <taxon>Natranaerovirgaceae</taxon>
        <taxon>Natranaerovirga</taxon>
    </lineage>
</organism>
<keyword evidence="2 6" id="KW-0889">Transcription antitermination</keyword>
<evidence type="ECO:0000256" key="3">
    <source>
        <dbReference type="ARBA" id="ARBA00022884"/>
    </source>
</evidence>
<dbReference type="AlphaFoldDB" id="A0A4R3MT81"/>
<reference evidence="8 9" key="1">
    <citation type="submission" date="2019-03" db="EMBL/GenBank/DDBJ databases">
        <title>Genomic Encyclopedia of Type Strains, Phase IV (KMG-IV): sequencing the most valuable type-strain genomes for metagenomic binning, comparative biology and taxonomic classification.</title>
        <authorList>
            <person name="Goeker M."/>
        </authorList>
    </citation>
    <scope>NUCLEOTIDE SEQUENCE [LARGE SCALE GENOMIC DNA]</scope>
    <source>
        <strain evidence="8 9">DSM 24629</strain>
    </source>
</reference>
<keyword evidence="3 6" id="KW-0694">RNA-binding</keyword>
<dbReference type="SUPFAM" id="SSF48013">
    <property type="entry name" value="NusB-like"/>
    <property type="match status" value="1"/>
</dbReference>
<feature type="domain" description="NusB/RsmB/TIM44" evidence="7">
    <location>
        <begin position="5"/>
        <end position="131"/>
    </location>
</feature>
<dbReference type="HAMAP" id="MF_00073">
    <property type="entry name" value="NusB"/>
    <property type="match status" value="1"/>
</dbReference>
<dbReference type="OrthoDB" id="9811381at2"/>
<dbReference type="RefSeq" id="WP_132249384.1">
    <property type="nucleotide sequence ID" value="NZ_SMAL01000001.1"/>
</dbReference>
<keyword evidence="5 6" id="KW-0804">Transcription</keyword>
<dbReference type="GO" id="GO:0003723">
    <property type="term" value="F:RNA binding"/>
    <property type="evidence" value="ECO:0007669"/>
    <property type="project" value="UniProtKB-UniRule"/>
</dbReference>
<dbReference type="Gene3D" id="1.10.940.10">
    <property type="entry name" value="NusB-like"/>
    <property type="match status" value="1"/>
</dbReference>